<keyword evidence="3" id="KW-1185">Reference proteome</keyword>
<organism evidence="2 3">
    <name type="scientific">Tenebrio molitor</name>
    <name type="common">Yellow mealworm beetle</name>
    <dbReference type="NCBI Taxonomy" id="7067"/>
    <lineage>
        <taxon>Eukaryota</taxon>
        <taxon>Metazoa</taxon>
        <taxon>Ecdysozoa</taxon>
        <taxon>Arthropoda</taxon>
        <taxon>Hexapoda</taxon>
        <taxon>Insecta</taxon>
        <taxon>Pterygota</taxon>
        <taxon>Neoptera</taxon>
        <taxon>Endopterygota</taxon>
        <taxon>Coleoptera</taxon>
        <taxon>Polyphaga</taxon>
        <taxon>Cucujiformia</taxon>
        <taxon>Tenebrionidae</taxon>
        <taxon>Tenebrio</taxon>
    </lineage>
</organism>
<reference evidence="2" key="2">
    <citation type="submission" date="2021-08" db="EMBL/GenBank/DDBJ databases">
        <authorList>
            <person name="Eriksson T."/>
        </authorList>
    </citation>
    <scope>NUCLEOTIDE SEQUENCE</scope>
    <source>
        <strain evidence="2">Stoneville</strain>
        <tissue evidence="2">Whole head</tissue>
    </source>
</reference>
<comment type="caution">
    <text evidence="2">The sequence shown here is derived from an EMBL/GenBank/DDBJ whole genome shotgun (WGS) entry which is preliminary data.</text>
</comment>
<evidence type="ECO:0000313" key="3">
    <source>
        <dbReference type="Proteomes" id="UP000719412"/>
    </source>
</evidence>
<evidence type="ECO:0000256" key="1">
    <source>
        <dbReference type="SAM" id="MobiDB-lite"/>
    </source>
</evidence>
<dbReference type="Proteomes" id="UP000719412">
    <property type="component" value="Unassembled WGS sequence"/>
</dbReference>
<dbReference type="EMBL" id="JABDTM020028674">
    <property type="protein sequence ID" value="KAH0808557.1"/>
    <property type="molecule type" value="Genomic_DNA"/>
</dbReference>
<feature type="compositionally biased region" description="Polar residues" evidence="1">
    <location>
        <begin position="17"/>
        <end position="29"/>
    </location>
</feature>
<protein>
    <submittedName>
        <fullName evidence="2">Uncharacterized protein</fullName>
    </submittedName>
</protein>
<proteinExistence type="predicted"/>
<feature type="region of interest" description="Disordered" evidence="1">
    <location>
        <begin position="1"/>
        <end position="29"/>
    </location>
</feature>
<reference evidence="2" key="1">
    <citation type="journal article" date="2020" name="J Insects Food Feed">
        <title>The yellow mealworm (Tenebrio molitor) genome: a resource for the emerging insects as food and feed industry.</title>
        <authorList>
            <person name="Eriksson T."/>
            <person name="Andere A."/>
            <person name="Kelstrup H."/>
            <person name="Emery V."/>
            <person name="Picard C."/>
        </authorList>
    </citation>
    <scope>NUCLEOTIDE SEQUENCE</scope>
    <source>
        <strain evidence="2">Stoneville</strain>
        <tissue evidence="2">Whole head</tissue>
    </source>
</reference>
<evidence type="ECO:0000313" key="2">
    <source>
        <dbReference type="EMBL" id="KAH0808557.1"/>
    </source>
</evidence>
<accession>A0A8J6H638</accession>
<name>A0A8J6H638_TENMO</name>
<dbReference type="AlphaFoldDB" id="A0A8J6H638"/>
<sequence>MCGRRWKKGCGGARPLSKQQTTAPLGDESYNTNGEGSLHRFITAFEMAVCLKKRIILCVYKVTETTPNRSILPPKSNKTRREIATCFCCKLSTRLELSTNVETIRRNANQATQLHPKSVKNTRFSHNPVVGGDSRLLYADSHLPATTPACDSVSSITAEVSNPLSPHRLRNNKLIKLSEQTRSSSRVTSRMPRSRIISNEWRPGAAAPLGEVPRVTRDEFRKRQGQHLDERPRRAGPVGVVVSAAPPLWSCGGGAKSGVALTVAGMGKSWDVVEIPNELKTTLLTQIIITVMVNKSGLDAVQHLALKSDTTPPEVSILSPFGGATSHTLPRCSDPRVVGTLATVHPDRSENRDIAASFTSTGLSRCSSNRINVVMDFTVRFAAVYKKRR</sequence>
<gene>
    <name evidence="2" type="ORF">GEV33_014234</name>
</gene>